<name>A0A3S4ZDK1_9PLAT</name>
<evidence type="ECO:0000259" key="5">
    <source>
        <dbReference type="Pfam" id="PF06244"/>
    </source>
</evidence>
<dbReference type="GO" id="GO:0003713">
    <property type="term" value="F:transcription coactivator activity"/>
    <property type="evidence" value="ECO:0007669"/>
    <property type="project" value="TreeGrafter"/>
</dbReference>
<dbReference type="OrthoDB" id="76412at2759"/>
<comment type="subcellular location">
    <subcellularLocation>
        <location evidence="1">Midbody</location>
    </subcellularLocation>
</comment>
<keyword evidence="7" id="KW-1185">Reference proteome</keyword>
<evidence type="ECO:0000256" key="4">
    <source>
        <dbReference type="SAM" id="Coils"/>
    </source>
</evidence>
<dbReference type="PANTHER" id="PTHR21680">
    <property type="entry name" value="COILED-COIL DOMAIN-CONTAINING PROTEIN 124"/>
    <property type="match status" value="1"/>
</dbReference>
<accession>A0A3S4ZDK1</accession>
<feature type="domain" description="Coiled-coil" evidence="5">
    <location>
        <begin position="170"/>
        <end position="253"/>
    </location>
</feature>
<dbReference type="AlphaFoldDB" id="A0A3S4ZDK1"/>
<reference evidence="6" key="1">
    <citation type="submission" date="2018-11" db="EMBL/GenBank/DDBJ databases">
        <authorList>
            <consortium name="Pathogen Informatics"/>
        </authorList>
    </citation>
    <scope>NUCLEOTIDE SEQUENCE</scope>
</reference>
<protein>
    <recommendedName>
        <fullName evidence="5">Coiled-coil domain-containing protein</fullName>
    </recommendedName>
</protein>
<comment type="caution">
    <text evidence="6">The sequence shown here is derived from an EMBL/GenBank/DDBJ whole genome shotgun (WGS) entry which is preliminary data.</text>
</comment>
<dbReference type="GO" id="GO:0006366">
    <property type="term" value="P:transcription by RNA polymerase II"/>
    <property type="evidence" value="ECO:0007669"/>
    <property type="project" value="TreeGrafter"/>
</dbReference>
<proteinExistence type="inferred from homology"/>
<dbReference type="EMBL" id="CAAALY010004695">
    <property type="protein sequence ID" value="VEL08766.1"/>
    <property type="molecule type" value="Genomic_DNA"/>
</dbReference>
<dbReference type="Pfam" id="PF06244">
    <property type="entry name" value="Ccdc124"/>
    <property type="match status" value="1"/>
</dbReference>
<evidence type="ECO:0000256" key="2">
    <source>
        <dbReference type="ARBA" id="ARBA00008296"/>
    </source>
</evidence>
<keyword evidence="3 4" id="KW-0175">Coiled coil</keyword>
<dbReference type="GO" id="GO:0005634">
    <property type="term" value="C:nucleus"/>
    <property type="evidence" value="ECO:0007669"/>
    <property type="project" value="TreeGrafter"/>
</dbReference>
<dbReference type="InterPro" id="IPR054414">
    <property type="entry name" value="Ccdc124/Oxs1_C"/>
</dbReference>
<evidence type="ECO:0000313" key="7">
    <source>
        <dbReference type="Proteomes" id="UP000784294"/>
    </source>
</evidence>
<dbReference type="InterPro" id="IPR010422">
    <property type="entry name" value="Ccdc124/Oxs1"/>
</dbReference>
<sequence length="255" mass="29563">MPTTMPAKRLGMHHVQATTLQMIMHTMDSGLVICAISTNIMPKKLTTNTKSLEARERRAAKKLEEREKKEIELANEYWKDDDKIANRKKQRQEEKETKKNELVARKKEREELYEKELALLKSAKENKPKAELTKLTQYQIDVSQQRLLSVEKQPDSKDAVDLSDTFIEENLNRVIPDGLEARTVEDAISILDLARQSDPGDNHPEKRMKAAFSAYLNKRLPEMKAEFPSMRHSQLKERIFKEFQTSAENPKNKSN</sequence>
<dbReference type="PANTHER" id="PTHR21680:SF0">
    <property type="entry name" value="COILED-COIL DOMAIN-CONTAINING PROTEIN 124"/>
    <property type="match status" value="1"/>
</dbReference>
<feature type="coiled-coil region" evidence="4">
    <location>
        <begin position="52"/>
        <end position="123"/>
    </location>
</feature>
<evidence type="ECO:0000256" key="1">
    <source>
        <dbReference type="ARBA" id="ARBA00004214"/>
    </source>
</evidence>
<evidence type="ECO:0000313" key="6">
    <source>
        <dbReference type="EMBL" id="VEL08766.1"/>
    </source>
</evidence>
<gene>
    <name evidence="6" type="ORF">PXEA_LOCUS2206</name>
</gene>
<dbReference type="GO" id="GO:0030496">
    <property type="term" value="C:midbody"/>
    <property type="evidence" value="ECO:0007669"/>
    <property type="project" value="UniProtKB-SubCell"/>
</dbReference>
<evidence type="ECO:0000256" key="3">
    <source>
        <dbReference type="ARBA" id="ARBA00023054"/>
    </source>
</evidence>
<organism evidence="6 7">
    <name type="scientific">Protopolystoma xenopodis</name>
    <dbReference type="NCBI Taxonomy" id="117903"/>
    <lineage>
        <taxon>Eukaryota</taxon>
        <taxon>Metazoa</taxon>
        <taxon>Spiralia</taxon>
        <taxon>Lophotrochozoa</taxon>
        <taxon>Platyhelminthes</taxon>
        <taxon>Monogenea</taxon>
        <taxon>Polyopisthocotylea</taxon>
        <taxon>Polystomatidea</taxon>
        <taxon>Polystomatidae</taxon>
        <taxon>Protopolystoma</taxon>
    </lineage>
</organism>
<dbReference type="Proteomes" id="UP000784294">
    <property type="component" value="Unassembled WGS sequence"/>
</dbReference>
<comment type="similarity">
    <text evidence="2">Belongs to the CCDC124 family.</text>
</comment>